<proteinExistence type="predicted"/>
<dbReference type="Proteomes" id="UP001271640">
    <property type="component" value="Unassembled WGS sequence"/>
</dbReference>
<keyword evidence="3" id="KW-1185">Reference proteome</keyword>
<dbReference type="PANTHER" id="PTHR12110:SF41">
    <property type="entry name" value="INOSOSE DEHYDRATASE"/>
    <property type="match status" value="1"/>
</dbReference>
<reference evidence="3" key="1">
    <citation type="journal article" date="2024" name="Toxins">
        <title>Genome Sequence Analysis of Native Xenorhabdus Strains Isolated from Entomopathogenic Nematodes in Argentina.</title>
        <authorList>
            <person name="Palma L."/>
            <person name="Frizzo L."/>
            <person name="Kaiser S."/>
            <person name="Berry C."/>
            <person name="Caballero P."/>
            <person name="Bode H.B."/>
            <person name="Del Valle E.E."/>
        </authorList>
    </citation>
    <scope>NUCLEOTIDE SEQUENCE [LARGE SCALE GENOMIC DNA]</scope>
    <source>
        <strain evidence="3">Reich</strain>
    </source>
</reference>
<protein>
    <submittedName>
        <fullName evidence="2">Myo-inosose-2 dehydratase</fullName>
        <ecNumber evidence="2">4.2.1.44</ecNumber>
    </submittedName>
</protein>
<dbReference type="EMBL" id="VCDP01000008">
    <property type="protein sequence ID" value="MDX7998227.1"/>
    <property type="molecule type" value="Genomic_DNA"/>
</dbReference>
<sequence>MAVQLGINPLTWTNDDLPSLGAETSLETCLTEGRQAGFVGFELGNKFPRQAQILGPILAGHDLKLVSGWYSGELLTRSVEEEIAAVQPHLTLLRELGANVMVFAEVTHCIHGDQAKPVHFRPLFPAEQWQKYGEKLTEFARYTQSQGVQIAYHHHMGTVIESAEDIDNLMENTGEEVGLLLDTGHLTFAGDDPLAVTKRWCKRINHVHCKDIRPDVLKDVKNRKISFLDAVLSGVFTVPGDGCVDYPAIFEVLKSNHYNSWLVVEAEQDPAVAHPLTYATLGYNNLYRFAKEAELI</sequence>
<dbReference type="Pfam" id="PF01261">
    <property type="entry name" value="AP_endonuc_2"/>
    <property type="match status" value="1"/>
</dbReference>
<dbReference type="InterPro" id="IPR030823">
    <property type="entry name" value="IolE/MocC"/>
</dbReference>
<evidence type="ECO:0000313" key="2">
    <source>
        <dbReference type="EMBL" id="MDX7998227.1"/>
    </source>
</evidence>
<evidence type="ECO:0000313" key="3">
    <source>
        <dbReference type="Proteomes" id="UP001271640"/>
    </source>
</evidence>
<gene>
    <name evidence="2" type="primary">iolE</name>
    <name evidence="2" type="ORF">FE394_03190</name>
</gene>
<dbReference type="PANTHER" id="PTHR12110">
    <property type="entry name" value="HYDROXYPYRUVATE ISOMERASE"/>
    <property type="match status" value="1"/>
</dbReference>
<dbReference type="Gene3D" id="3.20.20.150">
    <property type="entry name" value="Divalent-metal-dependent TIM barrel enzymes"/>
    <property type="match status" value="1"/>
</dbReference>
<dbReference type="NCBIfam" id="TIGR04379">
    <property type="entry name" value="myo_inos_iolE"/>
    <property type="match status" value="1"/>
</dbReference>
<dbReference type="InterPro" id="IPR050312">
    <property type="entry name" value="IolE/XylAMocC-like"/>
</dbReference>
<dbReference type="SUPFAM" id="SSF51658">
    <property type="entry name" value="Xylose isomerase-like"/>
    <property type="match status" value="1"/>
</dbReference>
<keyword evidence="2" id="KW-0456">Lyase</keyword>
<dbReference type="RefSeq" id="WP_319924964.1">
    <property type="nucleotide sequence ID" value="NZ_VCDP01000008.1"/>
</dbReference>
<evidence type="ECO:0000259" key="1">
    <source>
        <dbReference type="Pfam" id="PF01261"/>
    </source>
</evidence>
<organism evidence="2 3">
    <name type="scientific">Xenorhabdus littoralis</name>
    <dbReference type="NCBI Taxonomy" id="2582835"/>
    <lineage>
        <taxon>Bacteria</taxon>
        <taxon>Pseudomonadati</taxon>
        <taxon>Pseudomonadota</taxon>
        <taxon>Gammaproteobacteria</taxon>
        <taxon>Enterobacterales</taxon>
        <taxon>Morganellaceae</taxon>
        <taxon>Xenorhabdus</taxon>
    </lineage>
</organism>
<feature type="domain" description="Xylose isomerase-like TIM barrel" evidence="1">
    <location>
        <begin position="34"/>
        <end position="270"/>
    </location>
</feature>
<dbReference type="GO" id="GO:0050114">
    <property type="term" value="F:myo-inosose-2 dehydratase activity"/>
    <property type="evidence" value="ECO:0007669"/>
    <property type="project" value="UniProtKB-EC"/>
</dbReference>
<accession>A0ABU4SHU8</accession>
<name>A0ABU4SHU8_9GAMM</name>
<dbReference type="InterPro" id="IPR036237">
    <property type="entry name" value="Xyl_isomerase-like_sf"/>
</dbReference>
<dbReference type="EC" id="4.2.1.44" evidence="2"/>
<dbReference type="InterPro" id="IPR013022">
    <property type="entry name" value="Xyl_isomerase-like_TIM-brl"/>
</dbReference>
<comment type="caution">
    <text evidence="2">The sequence shown here is derived from an EMBL/GenBank/DDBJ whole genome shotgun (WGS) entry which is preliminary data.</text>
</comment>